<feature type="transmembrane region" description="Helical" evidence="7">
    <location>
        <begin position="282"/>
        <end position="300"/>
    </location>
</feature>
<feature type="region of interest" description="Disordered" evidence="6">
    <location>
        <begin position="318"/>
        <end position="337"/>
    </location>
</feature>
<dbReference type="GeneID" id="59332308"/>
<feature type="transmembrane region" description="Helical" evidence="7">
    <location>
        <begin position="119"/>
        <end position="146"/>
    </location>
</feature>
<organism evidence="9 10">
    <name type="scientific">Letharia lupina</name>
    <dbReference type="NCBI Taxonomy" id="560253"/>
    <lineage>
        <taxon>Eukaryota</taxon>
        <taxon>Fungi</taxon>
        <taxon>Dikarya</taxon>
        <taxon>Ascomycota</taxon>
        <taxon>Pezizomycotina</taxon>
        <taxon>Lecanoromycetes</taxon>
        <taxon>OSLEUM clade</taxon>
        <taxon>Lecanoromycetidae</taxon>
        <taxon>Lecanorales</taxon>
        <taxon>Lecanorineae</taxon>
        <taxon>Parmeliaceae</taxon>
        <taxon>Letharia</taxon>
    </lineage>
</organism>
<feature type="transmembrane region" description="Helical" evidence="7">
    <location>
        <begin position="44"/>
        <end position="63"/>
    </location>
</feature>
<evidence type="ECO:0000313" key="10">
    <source>
        <dbReference type="Proteomes" id="UP000593566"/>
    </source>
</evidence>
<evidence type="ECO:0000256" key="6">
    <source>
        <dbReference type="SAM" id="MobiDB-lite"/>
    </source>
</evidence>
<evidence type="ECO:0000256" key="1">
    <source>
        <dbReference type="ARBA" id="ARBA00004141"/>
    </source>
</evidence>
<evidence type="ECO:0000256" key="2">
    <source>
        <dbReference type="ARBA" id="ARBA00022692"/>
    </source>
</evidence>
<evidence type="ECO:0000259" key="8">
    <source>
        <dbReference type="Pfam" id="PF20684"/>
    </source>
</evidence>
<evidence type="ECO:0000256" key="4">
    <source>
        <dbReference type="ARBA" id="ARBA00023136"/>
    </source>
</evidence>
<gene>
    <name evidence="9" type="ORF">HO133_003897</name>
</gene>
<keyword evidence="2 7" id="KW-0812">Transmembrane</keyword>
<dbReference type="PANTHER" id="PTHR33048:SF158">
    <property type="entry name" value="MEMBRANE PROTEIN PTH11-LIKE, PUTATIVE-RELATED"/>
    <property type="match status" value="1"/>
</dbReference>
<keyword evidence="4 7" id="KW-0472">Membrane</keyword>
<dbReference type="PANTHER" id="PTHR33048">
    <property type="entry name" value="PTH11-LIKE INTEGRAL MEMBRANE PROTEIN (AFU_ORTHOLOGUE AFUA_5G11245)"/>
    <property type="match status" value="1"/>
</dbReference>
<evidence type="ECO:0000313" key="9">
    <source>
        <dbReference type="EMBL" id="KAF6219431.1"/>
    </source>
</evidence>
<evidence type="ECO:0000256" key="7">
    <source>
        <dbReference type="SAM" id="Phobius"/>
    </source>
</evidence>
<comment type="caution">
    <text evidence="9">The sequence shown here is derived from an EMBL/GenBank/DDBJ whole genome shotgun (WGS) entry which is preliminary data.</text>
</comment>
<feature type="domain" description="Rhodopsin" evidence="8">
    <location>
        <begin position="63"/>
        <end position="305"/>
    </location>
</feature>
<reference evidence="9 10" key="1">
    <citation type="journal article" date="2020" name="Genomics">
        <title>Complete, high-quality genomes from long-read metagenomic sequencing of two wolf lichen thalli reveals enigmatic genome architecture.</title>
        <authorList>
            <person name="McKenzie S.K."/>
            <person name="Walston R.F."/>
            <person name="Allen J.L."/>
        </authorList>
    </citation>
    <scope>NUCLEOTIDE SEQUENCE [LARGE SCALE GENOMIC DNA]</scope>
    <source>
        <strain evidence="9">WasteWater1</strain>
    </source>
</reference>
<dbReference type="InterPro" id="IPR052337">
    <property type="entry name" value="SAT4-like"/>
</dbReference>
<dbReference type="RefSeq" id="XP_037148866.1">
    <property type="nucleotide sequence ID" value="XM_037294819.1"/>
</dbReference>
<dbReference type="AlphaFoldDB" id="A0A8H6CA65"/>
<keyword evidence="3 7" id="KW-1133">Transmembrane helix</keyword>
<accession>A0A8H6CA65</accession>
<protein>
    <recommendedName>
        <fullName evidence="8">Rhodopsin domain-containing protein</fullName>
    </recommendedName>
</protein>
<name>A0A8H6CA65_9LECA</name>
<feature type="transmembrane region" description="Helical" evidence="7">
    <location>
        <begin position="241"/>
        <end position="262"/>
    </location>
</feature>
<keyword evidence="10" id="KW-1185">Reference proteome</keyword>
<evidence type="ECO:0000256" key="3">
    <source>
        <dbReference type="ARBA" id="ARBA00022989"/>
    </source>
</evidence>
<sequence>MASTTTGMTPEQAQAALRTLLEGPAMSPPAGVIPNFHNPPNLDVFVTLTIALCVVFGTLAVLLRMYTKVFILRALAWEDYVIVLAWLLQIGETIPSGIVTRHGGGTNMWNVQLQTFFRMLYWVNISAVVYGFVVFFIKLSILLQYLRIFAPTRRGNMFIYVGVHLCIWTNLVFYLTETVFEIAICTPREKIWNPLMTTGHCFSVDATFQATGVFNVISDFAILILPMPCVWRLRLPLKKKILMTTIFATGLFACITSILRTYYTWKIVQSPDISYNMVPMGMWTYAELSTGIVISCLPVIPKFFQHIGPKVSSALTLRSKSTKESGHESASATPSDKVRAEKLKLPSFKHTFASVVSSTEKDDDHEMYSQQSLPKGEYVQLHEETAIPRRDATRELIQMPTAKLATTRDDLERGYGRF</sequence>
<comment type="subcellular location">
    <subcellularLocation>
        <location evidence="1">Membrane</location>
        <topology evidence="1">Multi-pass membrane protein</topology>
    </subcellularLocation>
</comment>
<proteinExistence type="inferred from homology"/>
<dbReference type="InterPro" id="IPR049326">
    <property type="entry name" value="Rhodopsin_dom_fungi"/>
</dbReference>
<dbReference type="Proteomes" id="UP000593566">
    <property type="component" value="Unassembled WGS sequence"/>
</dbReference>
<dbReference type="EMBL" id="JACCJB010000019">
    <property type="protein sequence ID" value="KAF6219431.1"/>
    <property type="molecule type" value="Genomic_DNA"/>
</dbReference>
<evidence type="ECO:0000256" key="5">
    <source>
        <dbReference type="ARBA" id="ARBA00038359"/>
    </source>
</evidence>
<dbReference type="GO" id="GO:0016020">
    <property type="term" value="C:membrane"/>
    <property type="evidence" value="ECO:0007669"/>
    <property type="project" value="UniProtKB-SubCell"/>
</dbReference>
<comment type="similarity">
    <text evidence="5">Belongs to the SAT4 family.</text>
</comment>
<dbReference type="Pfam" id="PF20684">
    <property type="entry name" value="Fung_rhodopsin"/>
    <property type="match status" value="1"/>
</dbReference>
<feature type="transmembrane region" description="Helical" evidence="7">
    <location>
        <begin position="158"/>
        <end position="176"/>
    </location>
</feature>